<dbReference type="AlphaFoldDB" id="A0AAD5KAX2"/>
<evidence type="ECO:0000313" key="1">
    <source>
        <dbReference type="EMBL" id="KAI9277076.1"/>
    </source>
</evidence>
<sequence length="122" mass="13222">MSSPFGGTSIVPINIIAFKATGGSSNVTSKHGPVTTTTRASTTTPGTSSNWLFLLVPLIKFLVCLKNTTQTTTSPPTSNDRNLFDAFHMAMLNRKKSKNTTNAEKMAQDDLLKYLLDPKCIL</sequence>
<gene>
    <name evidence="1" type="ORF">BDA99DRAFT_554999</name>
</gene>
<evidence type="ECO:0000313" key="2">
    <source>
        <dbReference type="Proteomes" id="UP001209540"/>
    </source>
</evidence>
<comment type="caution">
    <text evidence="1">The sequence shown here is derived from an EMBL/GenBank/DDBJ whole genome shotgun (WGS) entry which is preliminary data.</text>
</comment>
<keyword evidence="2" id="KW-1185">Reference proteome</keyword>
<dbReference type="Proteomes" id="UP001209540">
    <property type="component" value="Unassembled WGS sequence"/>
</dbReference>
<reference evidence="1" key="1">
    <citation type="journal article" date="2022" name="IScience">
        <title>Evolution of zygomycete secretomes and the origins of terrestrial fungal ecologies.</title>
        <authorList>
            <person name="Chang Y."/>
            <person name="Wang Y."/>
            <person name="Mondo S."/>
            <person name="Ahrendt S."/>
            <person name="Andreopoulos W."/>
            <person name="Barry K."/>
            <person name="Beard J."/>
            <person name="Benny G.L."/>
            <person name="Blankenship S."/>
            <person name="Bonito G."/>
            <person name="Cuomo C."/>
            <person name="Desiro A."/>
            <person name="Gervers K.A."/>
            <person name="Hundley H."/>
            <person name="Kuo A."/>
            <person name="LaButti K."/>
            <person name="Lang B.F."/>
            <person name="Lipzen A."/>
            <person name="O'Donnell K."/>
            <person name="Pangilinan J."/>
            <person name="Reynolds N."/>
            <person name="Sandor L."/>
            <person name="Smith M.E."/>
            <person name="Tsang A."/>
            <person name="Grigoriev I.V."/>
            <person name="Stajich J.E."/>
            <person name="Spatafora J.W."/>
        </authorList>
    </citation>
    <scope>NUCLEOTIDE SEQUENCE</scope>
    <source>
        <strain evidence="1">RSA 2281</strain>
    </source>
</reference>
<reference evidence="1" key="2">
    <citation type="submission" date="2023-02" db="EMBL/GenBank/DDBJ databases">
        <authorList>
            <consortium name="DOE Joint Genome Institute"/>
            <person name="Mondo S.J."/>
            <person name="Chang Y."/>
            <person name="Wang Y."/>
            <person name="Ahrendt S."/>
            <person name="Andreopoulos W."/>
            <person name="Barry K."/>
            <person name="Beard J."/>
            <person name="Benny G.L."/>
            <person name="Blankenship S."/>
            <person name="Bonito G."/>
            <person name="Cuomo C."/>
            <person name="Desiro A."/>
            <person name="Gervers K.A."/>
            <person name="Hundley H."/>
            <person name="Kuo A."/>
            <person name="LaButti K."/>
            <person name="Lang B.F."/>
            <person name="Lipzen A."/>
            <person name="O'Donnell K."/>
            <person name="Pangilinan J."/>
            <person name="Reynolds N."/>
            <person name="Sandor L."/>
            <person name="Smith M.W."/>
            <person name="Tsang A."/>
            <person name="Grigoriev I.V."/>
            <person name="Stajich J.E."/>
            <person name="Spatafora J.W."/>
        </authorList>
    </citation>
    <scope>NUCLEOTIDE SEQUENCE</scope>
    <source>
        <strain evidence="1">RSA 2281</strain>
    </source>
</reference>
<protein>
    <submittedName>
        <fullName evidence="1">Uncharacterized protein</fullName>
    </submittedName>
</protein>
<accession>A0AAD5KAX2</accession>
<organism evidence="1 2">
    <name type="scientific">Phascolomyces articulosus</name>
    <dbReference type="NCBI Taxonomy" id="60185"/>
    <lineage>
        <taxon>Eukaryota</taxon>
        <taxon>Fungi</taxon>
        <taxon>Fungi incertae sedis</taxon>
        <taxon>Mucoromycota</taxon>
        <taxon>Mucoromycotina</taxon>
        <taxon>Mucoromycetes</taxon>
        <taxon>Mucorales</taxon>
        <taxon>Lichtheimiaceae</taxon>
        <taxon>Phascolomyces</taxon>
    </lineage>
</organism>
<dbReference type="EMBL" id="JAIXMP010000002">
    <property type="protein sequence ID" value="KAI9277076.1"/>
    <property type="molecule type" value="Genomic_DNA"/>
</dbReference>
<proteinExistence type="predicted"/>
<name>A0AAD5KAX2_9FUNG</name>